<dbReference type="AlphaFoldDB" id="A0A4Y7K5P2"/>
<organism evidence="1 2">
    <name type="scientific">Papaver somniferum</name>
    <name type="common">Opium poppy</name>
    <dbReference type="NCBI Taxonomy" id="3469"/>
    <lineage>
        <taxon>Eukaryota</taxon>
        <taxon>Viridiplantae</taxon>
        <taxon>Streptophyta</taxon>
        <taxon>Embryophyta</taxon>
        <taxon>Tracheophyta</taxon>
        <taxon>Spermatophyta</taxon>
        <taxon>Magnoliopsida</taxon>
        <taxon>Ranunculales</taxon>
        <taxon>Papaveraceae</taxon>
        <taxon>Papaveroideae</taxon>
        <taxon>Papaver</taxon>
    </lineage>
</organism>
<reference evidence="1 2" key="1">
    <citation type="journal article" date="2018" name="Science">
        <title>The opium poppy genome and morphinan production.</title>
        <authorList>
            <person name="Guo L."/>
            <person name="Winzer T."/>
            <person name="Yang X."/>
            <person name="Li Y."/>
            <person name="Ning Z."/>
            <person name="He Z."/>
            <person name="Teodor R."/>
            <person name="Lu Y."/>
            <person name="Bowser T.A."/>
            <person name="Graham I.A."/>
            <person name="Ye K."/>
        </authorList>
    </citation>
    <scope>NUCLEOTIDE SEQUENCE [LARGE SCALE GENOMIC DNA]</scope>
    <source>
        <strain evidence="2">cv. HN1</strain>
        <tissue evidence="1">Leaves</tissue>
    </source>
</reference>
<sequence length="70" mass="8258">MLNLHPLLYIEARAEHTQWQDWKMNCVIVMLEVPDKVLMPLVSPRCSQSTISEFRSDMVTLNYCDNKNPY</sequence>
<gene>
    <name evidence="1" type="ORF">C5167_031866</name>
</gene>
<dbReference type="Proteomes" id="UP000316621">
    <property type="component" value="Chromosome 7"/>
</dbReference>
<accession>A0A4Y7K5P2</accession>
<dbReference type="Gramene" id="RZC68673">
    <property type="protein sequence ID" value="RZC68673"/>
    <property type="gene ID" value="C5167_031866"/>
</dbReference>
<name>A0A4Y7K5P2_PAPSO</name>
<proteinExistence type="predicted"/>
<dbReference type="EMBL" id="CM010721">
    <property type="protein sequence ID" value="RZC68673.1"/>
    <property type="molecule type" value="Genomic_DNA"/>
</dbReference>
<protein>
    <submittedName>
        <fullName evidence="1">Uncharacterized protein</fullName>
    </submittedName>
</protein>
<evidence type="ECO:0000313" key="1">
    <source>
        <dbReference type="EMBL" id="RZC68673.1"/>
    </source>
</evidence>
<evidence type="ECO:0000313" key="2">
    <source>
        <dbReference type="Proteomes" id="UP000316621"/>
    </source>
</evidence>
<keyword evidence="2" id="KW-1185">Reference proteome</keyword>